<dbReference type="PANTHER" id="PTHR21310:SF42">
    <property type="entry name" value="BIFUNCTIONAL AAC_APH"/>
    <property type="match status" value="1"/>
</dbReference>
<reference evidence="2" key="1">
    <citation type="submission" date="2021-01" db="EMBL/GenBank/DDBJ databases">
        <title>Whole genome shotgun sequence of Virgisporangium ochraceum NBRC 16418.</title>
        <authorList>
            <person name="Komaki H."/>
            <person name="Tamura T."/>
        </authorList>
    </citation>
    <scope>NUCLEOTIDE SEQUENCE</scope>
    <source>
        <strain evidence="2">NBRC 16418</strain>
    </source>
</reference>
<comment type="caution">
    <text evidence="2">The sequence shown here is derived from an EMBL/GenBank/DDBJ whole genome shotgun (WGS) entry which is preliminary data.</text>
</comment>
<proteinExistence type="predicted"/>
<evidence type="ECO:0000313" key="2">
    <source>
        <dbReference type="EMBL" id="GIJ67153.1"/>
    </source>
</evidence>
<dbReference type="Pfam" id="PF01636">
    <property type="entry name" value="APH"/>
    <property type="match status" value="1"/>
</dbReference>
<dbReference type="Gene3D" id="3.30.200.20">
    <property type="entry name" value="Phosphorylase Kinase, domain 1"/>
    <property type="match status" value="1"/>
</dbReference>
<sequence length="314" mass="33739">MDDVPLPDRRLVGVGVARRLVASQFPRWADLPVRPVPVSGWDNQTFRLGEHLTVRLPTAREYALAVEKEHRWLPVFAPLLPLTVPVPVARGVPDGDFAFEWSVYPWIDGVTVDADSIRDPVEFADSLAAFLVALRGVDPTGGPGPGPHNWFRGGPPHSYEAQVLRSVGRLGGRIPRPLVLEIWQAGVDATWAGRPVWFHGDVAPGNLLLRDGVLSAVIDFGTCGVGDPACDLPIAWTLFTGASRDAFRARLGVDAGTWARGRAWALWKALLLYADAGPGAAAAARVVDEICAEYASPLPGPLAVAEHGEPGQDD</sequence>
<dbReference type="PANTHER" id="PTHR21310">
    <property type="entry name" value="AMINOGLYCOSIDE PHOSPHOTRANSFERASE-RELATED-RELATED"/>
    <property type="match status" value="1"/>
</dbReference>
<organism evidence="2 3">
    <name type="scientific">Virgisporangium ochraceum</name>
    <dbReference type="NCBI Taxonomy" id="65505"/>
    <lineage>
        <taxon>Bacteria</taxon>
        <taxon>Bacillati</taxon>
        <taxon>Actinomycetota</taxon>
        <taxon>Actinomycetes</taxon>
        <taxon>Micromonosporales</taxon>
        <taxon>Micromonosporaceae</taxon>
        <taxon>Virgisporangium</taxon>
    </lineage>
</organism>
<gene>
    <name evidence="2" type="ORF">Voc01_020700</name>
</gene>
<dbReference type="CDD" id="cd05155">
    <property type="entry name" value="APH_ChoK_like_1"/>
    <property type="match status" value="1"/>
</dbReference>
<dbReference type="Gene3D" id="3.90.1200.10">
    <property type="match status" value="1"/>
</dbReference>
<dbReference type="RefSeq" id="WP_203927117.1">
    <property type="nucleotide sequence ID" value="NZ_BOPH01000023.1"/>
</dbReference>
<name>A0A8J4EA88_9ACTN</name>
<dbReference type="InterPro" id="IPR051678">
    <property type="entry name" value="AGP_Transferase"/>
</dbReference>
<dbReference type="SUPFAM" id="SSF56112">
    <property type="entry name" value="Protein kinase-like (PK-like)"/>
    <property type="match status" value="1"/>
</dbReference>
<keyword evidence="3" id="KW-1185">Reference proteome</keyword>
<evidence type="ECO:0000259" key="1">
    <source>
        <dbReference type="Pfam" id="PF01636"/>
    </source>
</evidence>
<evidence type="ECO:0000313" key="3">
    <source>
        <dbReference type="Proteomes" id="UP000635606"/>
    </source>
</evidence>
<dbReference type="AlphaFoldDB" id="A0A8J4EA88"/>
<dbReference type="InterPro" id="IPR002575">
    <property type="entry name" value="Aminoglycoside_PTrfase"/>
</dbReference>
<protein>
    <submittedName>
        <fullName evidence="2">Aminoglycoside phosphotransferase</fullName>
    </submittedName>
</protein>
<accession>A0A8J4EA88</accession>
<feature type="domain" description="Aminoglycoside phosphotransferase" evidence="1">
    <location>
        <begin position="39"/>
        <end position="264"/>
    </location>
</feature>
<dbReference type="InterPro" id="IPR011009">
    <property type="entry name" value="Kinase-like_dom_sf"/>
</dbReference>
<dbReference type="EMBL" id="BOPH01000023">
    <property type="protein sequence ID" value="GIJ67153.1"/>
    <property type="molecule type" value="Genomic_DNA"/>
</dbReference>
<dbReference type="Proteomes" id="UP000635606">
    <property type="component" value="Unassembled WGS sequence"/>
</dbReference>